<gene>
    <name evidence="1" type="ORF">WISP_52973</name>
</gene>
<dbReference type="EMBL" id="WHWB01033482">
    <property type="protein sequence ID" value="KAJ7419592.1"/>
    <property type="molecule type" value="Genomic_DNA"/>
</dbReference>
<dbReference type="Proteomes" id="UP001145742">
    <property type="component" value="Unassembled WGS sequence"/>
</dbReference>
<accession>A0ABQ9DDP5</accession>
<reference evidence="1" key="1">
    <citation type="submission" date="2019-10" db="EMBL/GenBank/DDBJ databases">
        <authorList>
            <person name="Soares A.E.R."/>
            <person name="Aleixo A."/>
            <person name="Schneider P."/>
            <person name="Miyaki C.Y."/>
            <person name="Schneider M.P."/>
            <person name="Mello C."/>
            <person name="Vasconcelos A.T.R."/>
        </authorList>
    </citation>
    <scope>NUCLEOTIDE SEQUENCE</scope>
    <source>
        <tissue evidence="1">Muscle</tissue>
    </source>
</reference>
<protein>
    <submittedName>
        <fullName evidence="1">Uncharacterized protein</fullName>
    </submittedName>
</protein>
<evidence type="ECO:0000313" key="2">
    <source>
        <dbReference type="Proteomes" id="UP001145742"/>
    </source>
</evidence>
<evidence type="ECO:0000313" key="1">
    <source>
        <dbReference type="EMBL" id="KAJ7419592.1"/>
    </source>
</evidence>
<name>A0ABQ9DDP5_9PASS</name>
<proteinExistence type="predicted"/>
<comment type="caution">
    <text evidence="1">The sequence shown here is derived from an EMBL/GenBank/DDBJ whole genome shotgun (WGS) entry which is preliminary data.</text>
</comment>
<keyword evidence="2" id="KW-1185">Reference proteome</keyword>
<organism evidence="1 2">
    <name type="scientific">Willisornis vidua</name>
    <name type="common">Xingu scale-backed antbird</name>
    <dbReference type="NCBI Taxonomy" id="1566151"/>
    <lineage>
        <taxon>Eukaryota</taxon>
        <taxon>Metazoa</taxon>
        <taxon>Chordata</taxon>
        <taxon>Craniata</taxon>
        <taxon>Vertebrata</taxon>
        <taxon>Euteleostomi</taxon>
        <taxon>Archelosauria</taxon>
        <taxon>Archosauria</taxon>
        <taxon>Dinosauria</taxon>
        <taxon>Saurischia</taxon>
        <taxon>Theropoda</taxon>
        <taxon>Coelurosauria</taxon>
        <taxon>Aves</taxon>
        <taxon>Neognathae</taxon>
        <taxon>Neoaves</taxon>
        <taxon>Telluraves</taxon>
        <taxon>Australaves</taxon>
        <taxon>Passeriformes</taxon>
        <taxon>Thamnophilidae</taxon>
        <taxon>Willisornis</taxon>
    </lineage>
</organism>
<sequence length="256" mass="28445">MKPDKIEITRETWDAIQRDMDKLEEWGYGNLIRFNKIKCKMLHLRLGNPQYQHRLGSDQINSSPAEKDLGVLVVQNVIKMIAGFVLSTWLEFGNKLKFYISFLGEKANSHLATTSLQAAVESDKGSPQPPPLQTEHPQLSQLLLISFVVQTLHRIGGAGSSVLSTGGQSMPWSRSHTISEQGQDTIGFLGHLGTYSGLCSAAVNHYTQLFSFWTASQSLFCQTIGLLGDVLNQVHDVGLKRSADLNDPKDNMNELY</sequence>